<organism evidence="8 9">
    <name type="scientific">Thraustotheca clavata</name>
    <dbReference type="NCBI Taxonomy" id="74557"/>
    <lineage>
        <taxon>Eukaryota</taxon>
        <taxon>Sar</taxon>
        <taxon>Stramenopiles</taxon>
        <taxon>Oomycota</taxon>
        <taxon>Saprolegniomycetes</taxon>
        <taxon>Saprolegniales</taxon>
        <taxon>Achlyaceae</taxon>
        <taxon>Thraustotheca</taxon>
    </lineage>
</organism>
<feature type="domain" description="Helicase C-terminal" evidence="7">
    <location>
        <begin position="9"/>
        <end position="154"/>
    </location>
</feature>
<evidence type="ECO:0000256" key="4">
    <source>
        <dbReference type="ARBA" id="ARBA00022806"/>
    </source>
</evidence>
<evidence type="ECO:0000256" key="2">
    <source>
        <dbReference type="ARBA" id="ARBA00022741"/>
    </source>
</evidence>
<feature type="compositionally biased region" description="Gly residues" evidence="6">
    <location>
        <begin position="163"/>
        <end position="180"/>
    </location>
</feature>
<evidence type="ECO:0000256" key="3">
    <source>
        <dbReference type="ARBA" id="ARBA00022801"/>
    </source>
</evidence>
<dbReference type="FunFam" id="3.40.50.300:FF:000008">
    <property type="entry name" value="ATP-dependent RNA helicase RhlB"/>
    <property type="match status" value="1"/>
</dbReference>
<evidence type="ECO:0000256" key="5">
    <source>
        <dbReference type="ARBA" id="ARBA00022840"/>
    </source>
</evidence>
<evidence type="ECO:0000313" key="9">
    <source>
        <dbReference type="Proteomes" id="UP000243217"/>
    </source>
</evidence>
<dbReference type="GO" id="GO:0003724">
    <property type="term" value="F:RNA helicase activity"/>
    <property type="evidence" value="ECO:0007669"/>
    <property type="project" value="UniProtKB-EC"/>
</dbReference>
<accession>A0A1V9Y466</accession>
<evidence type="ECO:0000313" key="8">
    <source>
        <dbReference type="EMBL" id="OQR80497.1"/>
    </source>
</evidence>
<dbReference type="EMBL" id="JNBS01005228">
    <property type="protein sequence ID" value="OQR80497.1"/>
    <property type="molecule type" value="Genomic_DNA"/>
</dbReference>
<dbReference type="EC" id="3.6.4.13" evidence="1"/>
<comment type="caution">
    <text evidence="8">The sequence shown here is derived from an EMBL/GenBank/DDBJ whole genome shotgun (WGS) entry which is preliminary data.</text>
</comment>
<sequence>MSDHQKYGELTDVLKDIAEGGKIIIFCETKRGADELSSNLRNTRYVTRAIHGNKSQEERDWVLKEFKNGKAQILVATDVASRGLDIKDIRYVINFDMPKNIEDYIHRIGRTARAGMKGTAISYFTASNAKMASDLIKILREAGQDVPRELEDMGYSGSSSYGGQRGGRGGRGGRGFNNRW</sequence>
<dbReference type="InterPro" id="IPR027417">
    <property type="entry name" value="P-loop_NTPase"/>
</dbReference>
<reference evidence="8 9" key="1">
    <citation type="journal article" date="2014" name="Genome Biol. Evol.">
        <title>The secreted proteins of Achlya hypogyna and Thraustotheca clavata identify the ancestral oomycete secretome and reveal gene acquisitions by horizontal gene transfer.</title>
        <authorList>
            <person name="Misner I."/>
            <person name="Blouin N."/>
            <person name="Leonard G."/>
            <person name="Richards T.A."/>
            <person name="Lane C.E."/>
        </authorList>
    </citation>
    <scope>NUCLEOTIDE SEQUENCE [LARGE SCALE GENOMIC DNA]</scope>
    <source>
        <strain evidence="8 9">ATCC 34112</strain>
    </source>
</reference>
<dbReference type="STRING" id="74557.A0A1V9Y466"/>
<dbReference type="Proteomes" id="UP000243217">
    <property type="component" value="Unassembled WGS sequence"/>
</dbReference>
<evidence type="ECO:0000259" key="7">
    <source>
        <dbReference type="PROSITE" id="PS51194"/>
    </source>
</evidence>
<keyword evidence="5" id="KW-0067">ATP-binding</keyword>
<keyword evidence="9" id="KW-1185">Reference proteome</keyword>
<dbReference type="OrthoDB" id="196131at2759"/>
<feature type="region of interest" description="Disordered" evidence="6">
    <location>
        <begin position="150"/>
        <end position="180"/>
    </location>
</feature>
<dbReference type="SMART" id="SM00490">
    <property type="entry name" value="HELICc"/>
    <property type="match status" value="1"/>
</dbReference>
<keyword evidence="4 8" id="KW-0347">Helicase</keyword>
<dbReference type="SUPFAM" id="SSF52540">
    <property type="entry name" value="P-loop containing nucleoside triphosphate hydrolases"/>
    <property type="match status" value="1"/>
</dbReference>
<evidence type="ECO:0000256" key="6">
    <source>
        <dbReference type="SAM" id="MobiDB-lite"/>
    </source>
</evidence>
<dbReference type="Pfam" id="PF00271">
    <property type="entry name" value="Helicase_C"/>
    <property type="match status" value="1"/>
</dbReference>
<keyword evidence="2" id="KW-0547">Nucleotide-binding</keyword>
<dbReference type="AlphaFoldDB" id="A0A1V9Y466"/>
<evidence type="ECO:0000256" key="1">
    <source>
        <dbReference type="ARBA" id="ARBA00012552"/>
    </source>
</evidence>
<protein>
    <recommendedName>
        <fullName evidence="1">RNA helicase</fullName>
        <ecNumber evidence="1">3.6.4.13</ecNumber>
    </recommendedName>
</protein>
<dbReference type="PANTHER" id="PTHR47958">
    <property type="entry name" value="ATP-DEPENDENT RNA HELICASE DBP3"/>
    <property type="match status" value="1"/>
</dbReference>
<dbReference type="GO" id="GO:0016787">
    <property type="term" value="F:hydrolase activity"/>
    <property type="evidence" value="ECO:0007669"/>
    <property type="project" value="UniProtKB-KW"/>
</dbReference>
<dbReference type="PROSITE" id="PS51194">
    <property type="entry name" value="HELICASE_CTER"/>
    <property type="match status" value="1"/>
</dbReference>
<dbReference type="Gene3D" id="3.40.50.300">
    <property type="entry name" value="P-loop containing nucleotide triphosphate hydrolases"/>
    <property type="match status" value="1"/>
</dbReference>
<keyword evidence="3" id="KW-0378">Hydrolase</keyword>
<dbReference type="CDD" id="cd18787">
    <property type="entry name" value="SF2_C_DEAD"/>
    <property type="match status" value="1"/>
</dbReference>
<dbReference type="GO" id="GO:0005524">
    <property type="term" value="F:ATP binding"/>
    <property type="evidence" value="ECO:0007669"/>
    <property type="project" value="UniProtKB-KW"/>
</dbReference>
<name>A0A1V9Y466_9STRA</name>
<dbReference type="InterPro" id="IPR001650">
    <property type="entry name" value="Helicase_C-like"/>
</dbReference>
<proteinExistence type="predicted"/>
<gene>
    <name evidence="8" type="ORF">THRCLA_12021</name>
</gene>